<protein>
    <submittedName>
        <fullName evidence="1">DUF1993 family protein</fullName>
    </submittedName>
</protein>
<name>A0A7X1U5C3_9PSED</name>
<dbReference type="PANTHER" id="PTHR36922:SF1">
    <property type="entry name" value="DUF1993 DOMAIN-CONTAINING PROTEIN"/>
    <property type="match status" value="1"/>
</dbReference>
<dbReference type="AlphaFoldDB" id="A0A7X1U5C3"/>
<evidence type="ECO:0000313" key="2">
    <source>
        <dbReference type="Proteomes" id="UP000486534"/>
    </source>
</evidence>
<gene>
    <name evidence="1" type="ORF">GDH07_16320</name>
</gene>
<organism evidence="1 2">
    <name type="scientific">Pseudomonas piscis</name>
    <dbReference type="NCBI Taxonomy" id="2614538"/>
    <lineage>
        <taxon>Bacteria</taxon>
        <taxon>Pseudomonadati</taxon>
        <taxon>Pseudomonadota</taxon>
        <taxon>Gammaproteobacteria</taxon>
        <taxon>Pseudomonadales</taxon>
        <taxon>Pseudomonadaceae</taxon>
        <taxon>Pseudomonas</taxon>
    </lineage>
</organism>
<reference evidence="1 2" key="1">
    <citation type="submission" date="2019-10" db="EMBL/GenBank/DDBJ databases">
        <title>Pseudomonas dajingensis sp. nov., isolated from the profound head ulcers of farmed Murray cod (Maccullochella peelii peelii).</title>
        <authorList>
            <person name="Liu Y."/>
        </authorList>
    </citation>
    <scope>NUCLEOTIDE SEQUENCE [LARGE SCALE GENOMIC DNA]</scope>
    <source>
        <strain evidence="1 2">MC042</strain>
    </source>
</reference>
<sequence>MSIHAVTVTCFAQMLHTLETLLAKGEEHARGLGFDPQNLLDARLAPDMYDLAAQVRFTCTQAREAVERLSGQSVSTLPTPANMAEAKALIRQTVAFLADADGRLIDDSGARAVAIELPNAIAFDMTGEEYARNWATPQFYFHLVTAYNILRHNGVPLGKAEYAQHMFAYLRQAPVAD</sequence>
<dbReference type="EMBL" id="WHUV01000002">
    <property type="protein sequence ID" value="MQA54883.1"/>
    <property type="molecule type" value="Genomic_DNA"/>
</dbReference>
<dbReference type="PANTHER" id="PTHR36922">
    <property type="entry name" value="BLL2446 PROTEIN"/>
    <property type="match status" value="1"/>
</dbReference>
<dbReference type="Gene3D" id="1.20.120.450">
    <property type="entry name" value="dinb family like domain"/>
    <property type="match status" value="1"/>
</dbReference>
<proteinExistence type="predicted"/>
<comment type="caution">
    <text evidence="1">The sequence shown here is derived from an EMBL/GenBank/DDBJ whole genome shotgun (WGS) entry which is preliminary data.</text>
</comment>
<evidence type="ECO:0000313" key="1">
    <source>
        <dbReference type="EMBL" id="MQA54883.1"/>
    </source>
</evidence>
<dbReference type="SUPFAM" id="SSF109854">
    <property type="entry name" value="DinB/YfiT-like putative metalloenzymes"/>
    <property type="match status" value="1"/>
</dbReference>
<accession>A0A7X1U5C3</accession>
<dbReference type="RefSeq" id="WP_152898186.1">
    <property type="nucleotide sequence ID" value="NZ_WHUV01000002.1"/>
</dbReference>
<dbReference type="Proteomes" id="UP000486534">
    <property type="component" value="Unassembled WGS sequence"/>
</dbReference>
<dbReference type="Pfam" id="PF09351">
    <property type="entry name" value="DUF1993"/>
    <property type="match status" value="1"/>
</dbReference>
<dbReference type="InterPro" id="IPR018531">
    <property type="entry name" value="DUF1993"/>
</dbReference>
<dbReference type="InterPro" id="IPR034660">
    <property type="entry name" value="DinB/YfiT-like"/>
</dbReference>